<reference evidence="1 2" key="1">
    <citation type="journal article" date="2018" name="Int. J. Syst. Evol. Microbiol.">
        <title>Lactobacillus bambusae sp. nov., isolated from a traditional fermented Ma-bamboo shoots of Taiwan.</title>
        <authorList>
            <person name="Wang L.-T."/>
        </authorList>
    </citation>
    <scope>NUCLEOTIDE SEQUENCE [LARGE SCALE GENOMIC DNA]</scope>
    <source>
        <strain evidence="1 2">BS-W1</strain>
    </source>
</reference>
<evidence type="ECO:0000313" key="1">
    <source>
        <dbReference type="EMBL" id="PWG01070.1"/>
    </source>
</evidence>
<evidence type="ECO:0000313" key="2">
    <source>
        <dbReference type="Proteomes" id="UP000245080"/>
    </source>
</evidence>
<organism evidence="1 2">
    <name type="scientific">Levilactobacillus bambusae</name>
    <dbReference type="NCBI Taxonomy" id="2024736"/>
    <lineage>
        <taxon>Bacteria</taxon>
        <taxon>Bacillati</taxon>
        <taxon>Bacillota</taxon>
        <taxon>Bacilli</taxon>
        <taxon>Lactobacillales</taxon>
        <taxon>Lactobacillaceae</taxon>
        <taxon>Levilactobacillus</taxon>
    </lineage>
</organism>
<comment type="caution">
    <text evidence="1">The sequence shown here is derived from an EMBL/GenBank/DDBJ whole genome shotgun (WGS) entry which is preliminary data.</text>
</comment>
<dbReference type="EMBL" id="QCXQ01000001">
    <property type="protein sequence ID" value="PWG01070.1"/>
    <property type="molecule type" value="Genomic_DNA"/>
</dbReference>
<keyword evidence="2" id="KW-1185">Reference proteome</keyword>
<sequence length="84" mass="9635">MDELIFFNPGDSIGNFHDYNDAVQTAQIYREKNQDDGHVLVVQKTEANPTSFDIFLADDQITHKNEQLPTGQDNEASYKISKRF</sequence>
<proteinExistence type="predicted"/>
<dbReference type="Proteomes" id="UP000245080">
    <property type="component" value="Unassembled WGS sequence"/>
</dbReference>
<name>A0A2V1N6J0_9LACO</name>
<protein>
    <submittedName>
        <fullName evidence="1">Uncharacterized protein</fullName>
    </submittedName>
</protein>
<accession>A0A2V1N6J0</accession>
<gene>
    <name evidence="1" type="ORF">DCM90_02535</name>
</gene>
<dbReference type="OrthoDB" id="2200000at2"/>
<dbReference type="RefSeq" id="WP_109249783.1">
    <property type="nucleotide sequence ID" value="NZ_QCXQ01000001.1"/>
</dbReference>
<dbReference type="AlphaFoldDB" id="A0A2V1N6J0"/>